<reference evidence="6" key="1">
    <citation type="submission" date="2023-06" db="EMBL/GenBank/DDBJ databases">
        <title>Multi-omics analyses reveal the molecular pathogenesis toolkit of Lasiodiplodia hormozganensis, a cross-kingdom pathogen.</title>
        <authorList>
            <person name="Felix C."/>
            <person name="Meneses R."/>
            <person name="Goncalves M.F.M."/>
            <person name="Tilleman L."/>
            <person name="Duarte A.S."/>
            <person name="Jorrin-Novo J.V."/>
            <person name="Van De Peer Y."/>
            <person name="Deforce D."/>
            <person name="Van Nieuwerburgh F."/>
            <person name="Esteves A.C."/>
            <person name="Alves A."/>
        </authorList>
    </citation>
    <scope>NUCLEOTIDE SEQUENCE</scope>
    <source>
        <strain evidence="6">CBS 339.90</strain>
    </source>
</reference>
<dbReference type="PANTHER" id="PTHR10272:SF14">
    <property type="entry name" value="PAF ACETYLHYDROLASE FAMILY PROTEIN"/>
    <property type="match status" value="1"/>
</dbReference>
<comment type="caution">
    <text evidence="6">The sequence shown here is derived from an EMBL/GenBank/DDBJ whole genome shotgun (WGS) entry which is preliminary data.</text>
</comment>
<keyword evidence="7" id="KW-1185">Reference proteome</keyword>
<proteinExistence type="predicted"/>
<dbReference type="InterPro" id="IPR029058">
    <property type="entry name" value="AB_hydrolase_fold"/>
</dbReference>
<evidence type="ECO:0000313" key="6">
    <source>
        <dbReference type="EMBL" id="KAK0640522.1"/>
    </source>
</evidence>
<organism evidence="6 7">
    <name type="scientific">Lasiodiplodia hormozganensis</name>
    <dbReference type="NCBI Taxonomy" id="869390"/>
    <lineage>
        <taxon>Eukaryota</taxon>
        <taxon>Fungi</taxon>
        <taxon>Dikarya</taxon>
        <taxon>Ascomycota</taxon>
        <taxon>Pezizomycotina</taxon>
        <taxon>Dothideomycetes</taxon>
        <taxon>Dothideomycetes incertae sedis</taxon>
        <taxon>Botryosphaeriales</taxon>
        <taxon>Botryosphaeriaceae</taxon>
        <taxon>Lasiodiplodia</taxon>
    </lineage>
</organism>
<dbReference type="EMBL" id="JAUJDW010000079">
    <property type="protein sequence ID" value="KAK0640522.1"/>
    <property type="molecule type" value="Genomic_DNA"/>
</dbReference>
<dbReference type="Pfam" id="PF03403">
    <property type="entry name" value="PAF-AH_p_II"/>
    <property type="match status" value="1"/>
</dbReference>
<dbReference type="AlphaFoldDB" id="A0AA40CJA8"/>
<keyword evidence="2" id="KW-0378">Hydrolase</keyword>
<evidence type="ECO:0000256" key="3">
    <source>
        <dbReference type="ARBA" id="ARBA00022963"/>
    </source>
</evidence>
<dbReference type="Proteomes" id="UP001175001">
    <property type="component" value="Unassembled WGS sequence"/>
</dbReference>
<keyword evidence="3" id="KW-0442">Lipid degradation</keyword>
<dbReference type="PANTHER" id="PTHR10272">
    <property type="entry name" value="PLATELET-ACTIVATING FACTOR ACETYLHYDROLASE"/>
    <property type="match status" value="1"/>
</dbReference>
<dbReference type="EC" id="3.1.1.47" evidence="1"/>
<dbReference type="SUPFAM" id="SSF53474">
    <property type="entry name" value="alpha/beta-Hydrolases"/>
    <property type="match status" value="1"/>
</dbReference>
<feature type="signal peptide" evidence="5">
    <location>
        <begin position="1"/>
        <end position="17"/>
    </location>
</feature>
<name>A0AA40CJA8_9PEZI</name>
<evidence type="ECO:0000256" key="4">
    <source>
        <dbReference type="ARBA" id="ARBA00023098"/>
    </source>
</evidence>
<protein>
    <recommendedName>
        <fullName evidence="1">1-alkyl-2-acetylglycerophosphocholine esterase</fullName>
        <ecNumber evidence="1">3.1.1.47</ecNumber>
    </recommendedName>
</protein>
<keyword evidence="5" id="KW-0732">Signal</keyword>
<dbReference type="GO" id="GO:0016042">
    <property type="term" value="P:lipid catabolic process"/>
    <property type="evidence" value="ECO:0007669"/>
    <property type="project" value="UniProtKB-KW"/>
</dbReference>
<keyword evidence="4" id="KW-0443">Lipid metabolism</keyword>
<dbReference type="GO" id="GO:0003847">
    <property type="term" value="F:1-alkyl-2-acetylglycerophosphocholine esterase activity"/>
    <property type="evidence" value="ECO:0007669"/>
    <property type="project" value="UniProtKB-EC"/>
</dbReference>
<accession>A0AA40CJA8</accession>
<evidence type="ECO:0000256" key="1">
    <source>
        <dbReference type="ARBA" id="ARBA00013201"/>
    </source>
</evidence>
<feature type="chain" id="PRO_5041460764" description="1-alkyl-2-acetylglycerophosphocholine esterase" evidence="5">
    <location>
        <begin position="18"/>
        <end position="403"/>
    </location>
</feature>
<evidence type="ECO:0000313" key="7">
    <source>
        <dbReference type="Proteomes" id="UP001175001"/>
    </source>
</evidence>
<gene>
    <name evidence="6" type="ORF">DIS24_g9278</name>
</gene>
<evidence type="ECO:0000256" key="5">
    <source>
        <dbReference type="SAM" id="SignalP"/>
    </source>
</evidence>
<dbReference type="Gene3D" id="3.40.50.1820">
    <property type="entry name" value="alpha/beta hydrolase"/>
    <property type="match status" value="1"/>
</dbReference>
<sequence length="403" mass="42472">MRSFIFTLAQLAPIVSAISLWDPTGPYHVGYTQHVFNHTTAIDPTPNPGILLLTIYYPTTQAPSSPAPYLDAKAALIYSQIAGISNTSLLRLTTPLQFQAPTLLGTHPSFGNGTSPYPTIIFTPGAGSPVAGYTAYLSELASHGYAVVGIDHPGEMPYLPLPYGAAPVDGIQNILSLTQEQFRQMYRYRVADIAAVLNPDGGLLPQLIAQYGAPFNTSHYALFGHSMGGAASAGAMIASPGGTLWRAGGNLDGAYQHLLRENATTLEADPNAANPDLRAPFLELASEARFRGLEDAGGAPNDTTWVTFNSNQTGWLRDVQVNGTAHLDYTDFPLWFDLLGERETAGGLAALGGLGGIAGARVTEVVMGLVRSVLGEMGGGGDGVEGVDALIGRTPDAFVWAEK</sequence>
<evidence type="ECO:0000256" key="2">
    <source>
        <dbReference type="ARBA" id="ARBA00022801"/>
    </source>
</evidence>